<organism evidence="1 2">
    <name type="scientific">Alteriqipengyuania abyssalis</name>
    <dbReference type="NCBI Taxonomy" id="2860200"/>
    <lineage>
        <taxon>Bacteria</taxon>
        <taxon>Pseudomonadati</taxon>
        <taxon>Pseudomonadota</taxon>
        <taxon>Alphaproteobacteria</taxon>
        <taxon>Sphingomonadales</taxon>
        <taxon>Erythrobacteraceae</taxon>
        <taxon>Alteriqipengyuania</taxon>
    </lineage>
</organism>
<keyword evidence="2" id="KW-1185">Reference proteome</keyword>
<dbReference type="RefSeq" id="WP_222825668.1">
    <property type="nucleotide sequence ID" value="NZ_JAHWXP010000004.1"/>
</dbReference>
<dbReference type="Proteomes" id="UP000759298">
    <property type="component" value="Unassembled WGS sequence"/>
</dbReference>
<sequence length="174" mass="19247">MPSGFLVLLLLSGATPVGSDDCPAIVAATTSENVDRNHDAVRCLSSRMSQKVYEDTERCIELMIGVSDLRESLKGIERYSHLDNAKSDRIEASMRGEFARMRALPPLGVDLDAGRQVAEATRAPFAVALSSIPDRRYAVWYAEAVPPEHCTAALEFRTALRVLEEDERRRALAR</sequence>
<gene>
    <name evidence="1" type="ORF">KYN89_13985</name>
</gene>
<evidence type="ECO:0008006" key="3">
    <source>
        <dbReference type="Google" id="ProtNLM"/>
    </source>
</evidence>
<evidence type="ECO:0000313" key="2">
    <source>
        <dbReference type="Proteomes" id="UP000759298"/>
    </source>
</evidence>
<proteinExistence type="predicted"/>
<evidence type="ECO:0000313" key="1">
    <source>
        <dbReference type="EMBL" id="MBY8338156.1"/>
    </source>
</evidence>
<reference evidence="1 2" key="1">
    <citation type="submission" date="2021-07" db="EMBL/GenBank/DDBJ databases">
        <title>Alteriqipengyuania abyssalis NZ-12B nov, sp.nov isolated from deep sea sponge in pacific ocean.</title>
        <authorList>
            <person name="Tareen S."/>
            <person name="Wink J."/>
        </authorList>
    </citation>
    <scope>NUCLEOTIDE SEQUENCE [LARGE SCALE GENOMIC DNA]</scope>
    <source>
        <strain evidence="1 2">NZ-12B</strain>
    </source>
</reference>
<name>A0ABS7PGP9_9SPHN</name>
<dbReference type="EMBL" id="JAHWXP010000004">
    <property type="protein sequence ID" value="MBY8338156.1"/>
    <property type="molecule type" value="Genomic_DNA"/>
</dbReference>
<protein>
    <recommendedName>
        <fullName evidence="3">DUF1311 domain-containing protein</fullName>
    </recommendedName>
</protein>
<accession>A0ABS7PGP9</accession>
<comment type="caution">
    <text evidence="1">The sequence shown here is derived from an EMBL/GenBank/DDBJ whole genome shotgun (WGS) entry which is preliminary data.</text>
</comment>